<dbReference type="PANTHER" id="PTHR33546">
    <property type="entry name" value="LARGE, MULTIFUNCTIONAL SECRETED PROTEIN-RELATED"/>
    <property type="match status" value="1"/>
</dbReference>
<keyword evidence="1 4" id="KW-0349">Heme</keyword>
<dbReference type="PANTHER" id="PTHR33546:SF1">
    <property type="entry name" value="LARGE, MULTIFUNCTIONAL SECRETED PROTEIN"/>
    <property type="match status" value="1"/>
</dbReference>
<dbReference type="PROSITE" id="PS51007">
    <property type="entry name" value="CYTC"/>
    <property type="match status" value="2"/>
</dbReference>
<proteinExistence type="predicted"/>
<protein>
    <submittedName>
        <fullName evidence="8">Laminin G domain protein</fullName>
    </submittedName>
</protein>
<dbReference type="Gene3D" id="2.120.10.30">
    <property type="entry name" value="TolB, C-terminal domain"/>
    <property type="match status" value="1"/>
</dbReference>
<dbReference type="PROSITE" id="PS50025">
    <property type="entry name" value="LAM_G_DOMAIN"/>
    <property type="match status" value="1"/>
</dbReference>
<dbReference type="NCBIfam" id="TIGR02603">
    <property type="entry name" value="CxxCH_TIGR02603"/>
    <property type="match status" value="1"/>
</dbReference>
<dbReference type="InterPro" id="IPR013320">
    <property type="entry name" value="ConA-like_dom_sf"/>
</dbReference>
<dbReference type="KEGG" id="aagg:ETAA8_42070"/>
<keyword evidence="9" id="KW-1185">Reference proteome</keyword>
<feature type="domain" description="Cytochrome c" evidence="7">
    <location>
        <begin position="57"/>
        <end position="198"/>
    </location>
</feature>
<dbReference type="EMBL" id="CP036274">
    <property type="protein sequence ID" value="QDU29100.1"/>
    <property type="molecule type" value="Genomic_DNA"/>
</dbReference>
<dbReference type="Proteomes" id="UP000315017">
    <property type="component" value="Chromosome"/>
</dbReference>
<dbReference type="CDD" id="cd00110">
    <property type="entry name" value="LamG"/>
    <property type="match status" value="1"/>
</dbReference>
<evidence type="ECO:0000259" key="6">
    <source>
        <dbReference type="PROSITE" id="PS50025"/>
    </source>
</evidence>
<dbReference type="InterPro" id="IPR013427">
    <property type="entry name" value="Haem-bd_dom_put"/>
</dbReference>
<dbReference type="SUPFAM" id="SSF49899">
    <property type="entry name" value="Concanavalin A-like lectins/glucanases"/>
    <property type="match status" value="1"/>
</dbReference>
<dbReference type="Gene3D" id="1.10.760.10">
    <property type="entry name" value="Cytochrome c-like domain"/>
    <property type="match status" value="2"/>
</dbReference>
<dbReference type="InterPro" id="IPR036909">
    <property type="entry name" value="Cyt_c-like_dom_sf"/>
</dbReference>
<dbReference type="GO" id="GO:0020037">
    <property type="term" value="F:heme binding"/>
    <property type="evidence" value="ECO:0007669"/>
    <property type="project" value="InterPro"/>
</dbReference>
<dbReference type="Pfam" id="PF13442">
    <property type="entry name" value="Cytochrome_CBB3"/>
    <property type="match status" value="1"/>
</dbReference>
<feature type="domain" description="Laminin G" evidence="6">
    <location>
        <begin position="575"/>
        <end position="753"/>
    </location>
</feature>
<dbReference type="RefSeq" id="WP_145092407.1">
    <property type="nucleotide sequence ID" value="NZ_CP036274.1"/>
</dbReference>
<dbReference type="GO" id="GO:0046872">
    <property type="term" value="F:metal ion binding"/>
    <property type="evidence" value="ECO:0007669"/>
    <property type="project" value="UniProtKB-KW"/>
</dbReference>
<dbReference type="SUPFAM" id="SSF46626">
    <property type="entry name" value="Cytochrome c"/>
    <property type="match status" value="2"/>
</dbReference>
<sequence length="1323" mass="144480">MNSFQPAGANRHCGIVLFFALIVALVLSVSPASAQLLEAELLQTPAAELAKLAKTEGDAIRGAVVFFQPHMACGKCHVVGQANQNGLGPDLAAIGKEIADEALVESVLLPSKTIRKGFESVTVVTTAGKSLTALLVERTKDKLVVRDLQRAGELTTIAAADIEEMKTNETSIMPAAQVNQLNSRQQFLDLIRYLIEIRDGGALRAAELQPSAALLTFTVPEYEKQLDHAGLIGSWNNDALKRGEAIYQRVCANCHGTKDKPGSLPTSLRFAEGKFKNGSDPLSIYRTLTFGFGLMTPQAWMVPSQKYDVIHYLRETYLKPHNPTQFVTVDAAYLGKLPKGNTRGPEPSKIVPWSAMDYGPSLTHTYEIPGLSHNLAYKGIAIRLDSGAGGVSRGRHWVIFDTDTLRAAAGWNGSGQTNENFIDWQGIQFNGAHGVHPRVVGQTAFANSTGPGWGNPQTGEFQDDQRVEGRDGKRYGPLPRAWGKFHGLYHHGQQVVLSYSIGNTQVLESPSLLSRENQQAPLFLRTFNIGPRDRDLVLQVAEHPAQDARPTLVNGVDKAVVHFASPAPQQLETPDQPLAFDGNTYLEVPGSDAFNLTSKDFSLAARVKTKTDGSIWSLSQEGPKWTPNGQTFFIRDGRLCFDIGWVGAVSAKTKINDGQWHNVTLTWEQAASRVRLYVDGRLDGEGTLAAKAPLAKSVVRIGFTTPDFPRPATFFQGEMAEVRFYAERLTDGLRDFAAPAKTEKSLVARWIFSEAKSSTVANAAGNRHDGVVRRGLAPVSSPAAPLVAGFAPRSILADWTSERGKLRLKIPAGQEPLRFSVWLPSDSATIRAGQPTDFAKQFADLPIPQAARDLSVLTSGGPARWPQKLETQVVMGADSGSFATDILTAPEANPWLAQTRFTGLDFFADGRIAVCLWDGDVWLVETKPAKSPTLRWQRIASGLYQPLGLKIVAGKIHVTCRDQLAVLHDLNGDGETDFYQCLNNDHQVTEHFHEFAMGLQTDAEGNFYYAKSGCHGRPAIVPQHGTLLRISHDGSRTDTLATGFRAANGVCLNPDGSFVVTDQEGFWNPKNRINWVTVEPGSKPKFYGNMLGYHDVTDSSDAAMTPPLCWITNAFDRSPAELLWVDSQRWGPLQGSLLNLSYGYGKVFLVPHENVRGSMQGGMIELPIPTFPTGVMRGRFHPHDGQLYLCGMFAWAGNASYPGGLYRLRATGQPIHLPIGLHATKAGLQLTFTEPLDPASLDTKNLQIKTWSLKRTANYGSKHYDELPLTIKSAKLSADAKTVTIDAADLRPTWCMEIKFLLRSASGTPVQGTIHNTIHQLAE</sequence>
<evidence type="ECO:0000256" key="1">
    <source>
        <dbReference type="ARBA" id="ARBA00022617"/>
    </source>
</evidence>
<dbReference type="OrthoDB" id="219211at2"/>
<dbReference type="Gene3D" id="2.60.120.200">
    <property type="match status" value="1"/>
</dbReference>
<organism evidence="8 9">
    <name type="scientific">Anatilimnocola aggregata</name>
    <dbReference type="NCBI Taxonomy" id="2528021"/>
    <lineage>
        <taxon>Bacteria</taxon>
        <taxon>Pseudomonadati</taxon>
        <taxon>Planctomycetota</taxon>
        <taxon>Planctomycetia</taxon>
        <taxon>Pirellulales</taxon>
        <taxon>Pirellulaceae</taxon>
        <taxon>Anatilimnocola</taxon>
    </lineage>
</organism>
<evidence type="ECO:0000256" key="4">
    <source>
        <dbReference type="PROSITE-ProRule" id="PRU00433"/>
    </source>
</evidence>
<evidence type="ECO:0000256" key="3">
    <source>
        <dbReference type="ARBA" id="ARBA00023004"/>
    </source>
</evidence>
<evidence type="ECO:0000256" key="2">
    <source>
        <dbReference type="ARBA" id="ARBA00022723"/>
    </source>
</evidence>
<dbReference type="InterPro" id="IPR011042">
    <property type="entry name" value="6-blade_b-propeller_TolB-like"/>
</dbReference>
<dbReference type="SMART" id="SM00282">
    <property type="entry name" value="LamG"/>
    <property type="match status" value="1"/>
</dbReference>
<dbReference type="GO" id="GO:0009055">
    <property type="term" value="F:electron transfer activity"/>
    <property type="evidence" value="ECO:0007669"/>
    <property type="project" value="InterPro"/>
</dbReference>
<gene>
    <name evidence="8" type="ORF">ETAA8_42070</name>
</gene>
<keyword evidence="2 4" id="KW-0479">Metal-binding</keyword>
<dbReference type="Pfam" id="PF20601">
    <property type="entry name" value="DUF6797"/>
    <property type="match status" value="1"/>
</dbReference>
<dbReference type="SUPFAM" id="SSF63829">
    <property type="entry name" value="Calcium-dependent phosphotriesterase"/>
    <property type="match status" value="1"/>
</dbReference>
<dbReference type="InterPro" id="IPR046476">
    <property type="entry name" value="DUF6797"/>
</dbReference>
<reference evidence="8 9" key="1">
    <citation type="submission" date="2019-02" db="EMBL/GenBank/DDBJ databases">
        <title>Deep-cultivation of Planctomycetes and their phenomic and genomic characterization uncovers novel biology.</title>
        <authorList>
            <person name="Wiegand S."/>
            <person name="Jogler M."/>
            <person name="Boedeker C."/>
            <person name="Pinto D."/>
            <person name="Vollmers J."/>
            <person name="Rivas-Marin E."/>
            <person name="Kohn T."/>
            <person name="Peeters S.H."/>
            <person name="Heuer A."/>
            <person name="Rast P."/>
            <person name="Oberbeckmann S."/>
            <person name="Bunk B."/>
            <person name="Jeske O."/>
            <person name="Meyerdierks A."/>
            <person name="Storesund J.E."/>
            <person name="Kallscheuer N."/>
            <person name="Luecker S."/>
            <person name="Lage O.M."/>
            <person name="Pohl T."/>
            <person name="Merkel B.J."/>
            <person name="Hornburger P."/>
            <person name="Mueller R.-W."/>
            <person name="Bruemmer F."/>
            <person name="Labrenz M."/>
            <person name="Spormann A.M."/>
            <person name="Op den Camp H."/>
            <person name="Overmann J."/>
            <person name="Amann R."/>
            <person name="Jetten M.S.M."/>
            <person name="Mascher T."/>
            <person name="Medema M.H."/>
            <person name="Devos D.P."/>
            <person name="Kaster A.-K."/>
            <person name="Ovreas L."/>
            <person name="Rohde M."/>
            <person name="Galperin M.Y."/>
            <person name="Jogler C."/>
        </authorList>
    </citation>
    <scope>NUCLEOTIDE SEQUENCE [LARGE SCALE GENOMIC DNA]</scope>
    <source>
        <strain evidence="8 9">ETA_A8</strain>
    </source>
</reference>
<dbReference type="Pfam" id="PF13385">
    <property type="entry name" value="Laminin_G_3"/>
    <property type="match status" value="1"/>
</dbReference>
<evidence type="ECO:0000259" key="7">
    <source>
        <dbReference type="PROSITE" id="PS51007"/>
    </source>
</evidence>
<feature type="compositionally biased region" description="Polar residues" evidence="5">
    <location>
        <begin position="446"/>
        <end position="460"/>
    </location>
</feature>
<dbReference type="InterPro" id="IPR001791">
    <property type="entry name" value="Laminin_G"/>
</dbReference>
<dbReference type="InterPro" id="IPR009056">
    <property type="entry name" value="Cyt_c-like_dom"/>
</dbReference>
<evidence type="ECO:0000313" key="8">
    <source>
        <dbReference type="EMBL" id="QDU29100.1"/>
    </source>
</evidence>
<keyword evidence="3 4" id="KW-0408">Iron</keyword>
<evidence type="ECO:0000313" key="9">
    <source>
        <dbReference type="Proteomes" id="UP000315017"/>
    </source>
</evidence>
<name>A0A517YFU9_9BACT</name>
<feature type="region of interest" description="Disordered" evidence="5">
    <location>
        <begin position="446"/>
        <end position="469"/>
    </location>
</feature>
<evidence type="ECO:0000256" key="5">
    <source>
        <dbReference type="SAM" id="MobiDB-lite"/>
    </source>
</evidence>
<feature type="domain" description="Cytochrome c" evidence="7">
    <location>
        <begin position="238"/>
        <end position="317"/>
    </location>
</feature>
<accession>A0A517YFU9</accession>